<dbReference type="HOGENOM" id="CLU_025751_0_0_1"/>
<name>A0A0C3C5F3_HEBCY</name>
<dbReference type="OrthoDB" id="5340163at2759"/>
<organism evidence="1 2">
    <name type="scientific">Hebeloma cylindrosporum</name>
    <dbReference type="NCBI Taxonomy" id="76867"/>
    <lineage>
        <taxon>Eukaryota</taxon>
        <taxon>Fungi</taxon>
        <taxon>Dikarya</taxon>
        <taxon>Basidiomycota</taxon>
        <taxon>Agaricomycotina</taxon>
        <taxon>Agaricomycetes</taxon>
        <taxon>Agaricomycetidae</taxon>
        <taxon>Agaricales</taxon>
        <taxon>Agaricineae</taxon>
        <taxon>Hymenogastraceae</taxon>
        <taxon>Hebeloma</taxon>
    </lineage>
</organism>
<dbReference type="Pfam" id="PF14022">
    <property type="entry name" value="DUF4238"/>
    <property type="match status" value="1"/>
</dbReference>
<dbReference type="EMBL" id="KN831785">
    <property type="protein sequence ID" value="KIM39489.1"/>
    <property type="molecule type" value="Genomic_DNA"/>
</dbReference>
<dbReference type="STRING" id="686832.A0A0C3C5F3"/>
<dbReference type="Proteomes" id="UP000053424">
    <property type="component" value="Unassembled WGS sequence"/>
</dbReference>
<dbReference type="AlphaFoldDB" id="A0A0C3C5F3"/>
<reference evidence="2" key="2">
    <citation type="submission" date="2015-01" db="EMBL/GenBank/DDBJ databases">
        <title>Evolutionary Origins and Diversification of the Mycorrhizal Mutualists.</title>
        <authorList>
            <consortium name="DOE Joint Genome Institute"/>
            <consortium name="Mycorrhizal Genomics Consortium"/>
            <person name="Kohler A."/>
            <person name="Kuo A."/>
            <person name="Nagy L.G."/>
            <person name="Floudas D."/>
            <person name="Copeland A."/>
            <person name="Barry K.W."/>
            <person name="Cichocki N."/>
            <person name="Veneault-Fourrey C."/>
            <person name="LaButti K."/>
            <person name="Lindquist E.A."/>
            <person name="Lipzen A."/>
            <person name="Lundell T."/>
            <person name="Morin E."/>
            <person name="Murat C."/>
            <person name="Riley R."/>
            <person name="Ohm R."/>
            <person name="Sun H."/>
            <person name="Tunlid A."/>
            <person name="Henrissat B."/>
            <person name="Grigoriev I.V."/>
            <person name="Hibbett D.S."/>
            <person name="Martin F."/>
        </authorList>
    </citation>
    <scope>NUCLEOTIDE SEQUENCE [LARGE SCALE GENOMIC DNA]</scope>
    <source>
        <strain evidence="2">h7</strain>
    </source>
</reference>
<evidence type="ECO:0000313" key="2">
    <source>
        <dbReference type="Proteomes" id="UP000053424"/>
    </source>
</evidence>
<accession>A0A0C3C5F3</accession>
<protein>
    <recommendedName>
        <fullName evidence="3">DUF4238 domain-containing protein</fullName>
    </recommendedName>
</protein>
<gene>
    <name evidence="1" type="ORF">M413DRAFT_446987</name>
</gene>
<reference evidence="1 2" key="1">
    <citation type="submission" date="2014-04" db="EMBL/GenBank/DDBJ databases">
        <authorList>
            <consortium name="DOE Joint Genome Institute"/>
            <person name="Kuo A."/>
            <person name="Gay G."/>
            <person name="Dore J."/>
            <person name="Kohler A."/>
            <person name="Nagy L.G."/>
            <person name="Floudas D."/>
            <person name="Copeland A."/>
            <person name="Barry K.W."/>
            <person name="Cichocki N."/>
            <person name="Veneault-Fourrey C."/>
            <person name="LaButti K."/>
            <person name="Lindquist E.A."/>
            <person name="Lipzen A."/>
            <person name="Lundell T."/>
            <person name="Morin E."/>
            <person name="Murat C."/>
            <person name="Sun H."/>
            <person name="Tunlid A."/>
            <person name="Henrissat B."/>
            <person name="Grigoriev I.V."/>
            <person name="Hibbett D.S."/>
            <person name="Martin F."/>
            <person name="Nordberg H.P."/>
            <person name="Cantor M.N."/>
            <person name="Hua S.X."/>
        </authorList>
    </citation>
    <scope>NUCLEOTIDE SEQUENCE [LARGE SCALE GENOMIC DNA]</scope>
    <source>
        <strain evidence="2">h7</strain>
    </source>
</reference>
<dbReference type="InterPro" id="IPR025332">
    <property type="entry name" value="DUF4238"/>
</dbReference>
<sequence length="586" mass="67001">MEAEASAQLKKDQFHHAIPRFILRQFLAIAAEPQAYVSRRERKLSLQGISNKERAQLGVNCVFVYQLSDRALVKRSLGKVYGHVNLYRDVTEASNVDHLEVKFSLLENKASNAIRSIHDGLQASTFTLSRTELATVRKFIFLMHYRTEAVSSRYFQETDPQNAPIAEWIRTYKATRRLETGIDIWRDGLKYYHTPHSEIMATGERLRERYGDPRLREMLRERFDPGLEEEWFALDYWSLANYFFLGVWEAAEGSEFVLGGTAFGLWEGLIYGSPGAHRLYVVSPRIAIVLRRTFLRQHQFNDSSAVVYSCLAGIPIGPPKIKYADERMVFTKSDDVDPWIHKSMFDTYLASKTAQDDGFTFPITKLSTSQTYSVNEVIMMHSNLHSEGSLTFSSAKVMLDTLKMYMRSPNTFLGGKRSLFQPLLRELSSMIGTPTGPSVPLDLSWTPETDADLQLQTFLRFLITKTIHFPSTYNRAYVVLHMATEVSSLTNSVSARIRSLRDKGIYRFRRTLDPPVPSFLPLKEESELFFALVGYKVDMLGVGTRTNDLLANIIYEAAIIGITHWLADNRSDVLSEYLYPWMSVTV</sequence>
<evidence type="ECO:0008006" key="3">
    <source>
        <dbReference type="Google" id="ProtNLM"/>
    </source>
</evidence>
<evidence type="ECO:0000313" key="1">
    <source>
        <dbReference type="EMBL" id="KIM39489.1"/>
    </source>
</evidence>
<proteinExistence type="predicted"/>
<keyword evidence="2" id="KW-1185">Reference proteome</keyword>